<sequence length="37" mass="4010">MKLSFAFLAKDQPKPIGFQRLVFPASLLYSLPAVGTG</sequence>
<evidence type="ECO:0000313" key="1">
    <source>
        <dbReference type="EMBL" id="AAS40588.1"/>
    </source>
</evidence>
<evidence type="ECO:0000313" key="2">
    <source>
        <dbReference type="Proteomes" id="UP000002527"/>
    </source>
</evidence>
<proteinExistence type="predicted"/>
<dbReference type="HOGENOM" id="CLU_3339588_0_0_9"/>
<dbReference type="EMBL" id="AE017194">
    <property type="protein sequence ID" value="AAS40588.1"/>
    <property type="molecule type" value="Genomic_DNA"/>
</dbReference>
<dbReference type="KEGG" id="bca:BCE_1659"/>
<dbReference type="AlphaFoldDB" id="Q73AW3"/>
<name>Q73AW3_BACC1</name>
<protein>
    <submittedName>
        <fullName evidence="1">Uncharacterized protein</fullName>
    </submittedName>
</protein>
<organism evidence="1 2">
    <name type="scientific">Bacillus cereus (strain ATCC 10987 / NRS 248)</name>
    <dbReference type="NCBI Taxonomy" id="222523"/>
    <lineage>
        <taxon>Bacteria</taxon>
        <taxon>Bacillati</taxon>
        <taxon>Bacillota</taxon>
        <taxon>Bacilli</taxon>
        <taxon>Bacillales</taxon>
        <taxon>Bacillaceae</taxon>
        <taxon>Bacillus</taxon>
        <taxon>Bacillus cereus group</taxon>
    </lineage>
</organism>
<accession>Q73AW3</accession>
<reference evidence="1 2" key="1">
    <citation type="journal article" date="2004" name="Nucleic Acids Res.">
        <title>The genome sequence of Bacillus cereus ATCC 10987 reveals metabolic adaptations and a large plasmid related to Bacillus anthracis pXO1.</title>
        <authorList>
            <person name="Rasko D.A."/>
            <person name="Ravel J."/>
            <person name="Okstad O.A."/>
            <person name="Helgason E."/>
            <person name="Cer R.Z."/>
            <person name="Jiang L."/>
            <person name="Shores K.A."/>
            <person name="Fouts D.E."/>
            <person name="Tourasse N.J."/>
            <person name="Angiuoli S.V."/>
            <person name="Kolonay J."/>
            <person name="Nelson W.C."/>
            <person name="Kolsto A.-B."/>
            <person name="Fraser C.M."/>
            <person name="Read T.D."/>
        </authorList>
    </citation>
    <scope>NUCLEOTIDE SEQUENCE [LARGE SCALE GENOMIC DNA]</scope>
    <source>
        <strain evidence="2">ATCC 10987 / NRS 248</strain>
    </source>
</reference>
<gene>
    <name evidence="1" type="ordered locus">BCE_1659</name>
</gene>
<dbReference type="Proteomes" id="UP000002527">
    <property type="component" value="Chromosome"/>
</dbReference>